<keyword evidence="1" id="KW-0732">Signal</keyword>
<dbReference type="GeneID" id="36626801"/>
<dbReference type="Proteomes" id="UP000241690">
    <property type="component" value="Unassembled WGS sequence"/>
</dbReference>
<keyword evidence="3" id="KW-1185">Reference proteome</keyword>
<protein>
    <submittedName>
        <fullName evidence="2">Uncharacterized protein</fullName>
    </submittedName>
</protein>
<organism evidence="2 3">
    <name type="scientific">Trichoderma harzianum CBS 226.95</name>
    <dbReference type="NCBI Taxonomy" id="983964"/>
    <lineage>
        <taxon>Eukaryota</taxon>
        <taxon>Fungi</taxon>
        <taxon>Dikarya</taxon>
        <taxon>Ascomycota</taxon>
        <taxon>Pezizomycotina</taxon>
        <taxon>Sordariomycetes</taxon>
        <taxon>Hypocreomycetidae</taxon>
        <taxon>Hypocreales</taxon>
        <taxon>Hypocreaceae</taxon>
        <taxon>Trichoderma</taxon>
    </lineage>
</organism>
<accession>A0A2T4AUW5</accession>
<proteinExistence type="predicted"/>
<dbReference type="AlphaFoldDB" id="A0A2T4AUW5"/>
<evidence type="ECO:0000313" key="3">
    <source>
        <dbReference type="Proteomes" id="UP000241690"/>
    </source>
</evidence>
<gene>
    <name evidence="2" type="ORF">M431DRAFT_502919</name>
</gene>
<name>A0A2T4AUW5_TRIHA</name>
<evidence type="ECO:0000256" key="1">
    <source>
        <dbReference type="SAM" id="SignalP"/>
    </source>
</evidence>
<evidence type="ECO:0000313" key="2">
    <source>
        <dbReference type="EMBL" id="PTB60758.1"/>
    </source>
</evidence>
<feature type="chain" id="PRO_5015717369" evidence="1">
    <location>
        <begin position="18"/>
        <end position="117"/>
    </location>
</feature>
<dbReference type="RefSeq" id="XP_024780435.1">
    <property type="nucleotide sequence ID" value="XM_024918232.1"/>
</dbReference>
<dbReference type="EMBL" id="KZ679675">
    <property type="protein sequence ID" value="PTB60758.1"/>
    <property type="molecule type" value="Genomic_DNA"/>
</dbReference>
<sequence length="117" mass="13009">MHPRLAGWLFIIDYLTGWRLRVMHQVLEISPGRDPLPVTCKAAASDSSSGASQPNRIILRIREKAQLQPVLDYLRDFIHASPALTCYLLLPLGPLCSSSPARQRQLGHGTSILQLNL</sequence>
<feature type="signal peptide" evidence="1">
    <location>
        <begin position="1"/>
        <end position="17"/>
    </location>
</feature>
<reference evidence="2 3" key="1">
    <citation type="submission" date="2016-07" db="EMBL/GenBank/DDBJ databases">
        <title>Multiple horizontal gene transfer events from other fungi enriched the ability of initially mycotrophic Trichoderma (Ascomycota) to feed on dead plant biomass.</title>
        <authorList>
            <consortium name="DOE Joint Genome Institute"/>
            <person name="Aerts A."/>
            <person name="Atanasova L."/>
            <person name="Chenthamara K."/>
            <person name="Zhang J."/>
            <person name="Grujic M."/>
            <person name="Henrissat B."/>
            <person name="Kuo A."/>
            <person name="Salamov A."/>
            <person name="Lipzen A."/>
            <person name="Labutti K."/>
            <person name="Barry K."/>
            <person name="Miao Y."/>
            <person name="Rahimi M.J."/>
            <person name="Shen Q."/>
            <person name="Grigoriev I.V."/>
            <person name="Kubicek C.P."/>
            <person name="Druzhinina I.S."/>
        </authorList>
    </citation>
    <scope>NUCLEOTIDE SEQUENCE [LARGE SCALE GENOMIC DNA]</scope>
    <source>
        <strain evidence="2 3">CBS 226.95</strain>
    </source>
</reference>